<dbReference type="EMBL" id="SWLB01000014">
    <property type="protein sequence ID" value="KAF3330075.1"/>
    <property type="molecule type" value="Genomic_DNA"/>
</dbReference>
<dbReference type="SUPFAM" id="SSF111278">
    <property type="entry name" value="SSo0622-like"/>
    <property type="match status" value="1"/>
</dbReference>
<evidence type="ECO:0000259" key="12">
    <source>
        <dbReference type="Pfam" id="PF25133"/>
    </source>
</evidence>
<evidence type="ECO:0000256" key="2">
    <source>
        <dbReference type="ARBA" id="ARBA00012750"/>
    </source>
</evidence>
<name>A0A833VKH8_9POAL</name>
<dbReference type="Pfam" id="PF02676">
    <property type="entry name" value="TYW3"/>
    <property type="match status" value="1"/>
</dbReference>
<comment type="caution">
    <text evidence="13">The sequence shown here is derived from an EMBL/GenBank/DDBJ whole genome shotgun (WGS) entry which is preliminary data.</text>
</comment>
<dbReference type="Gene3D" id="3.30.300.110">
    <property type="entry name" value="Met-10+ protein-like domains"/>
    <property type="match status" value="1"/>
</dbReference>
<evidence type="ECO:0000313" key="14">
    <source>
        <dbReference type="Proteomes" id="UP000623129"/>
    </source>
</evidence>
<dbReference type="PANTHER" id="PTHR48418">
    <property type="entry name" value="TRNA WYBUTOSINE-SYNTHESIZING PROTEIN 3"/>
    <property type="match status" value="1"/>
</dbReference>
<keyword evidence="4" id="KW-0808">Transferase</keyword>
<dbReference type="GO" id="GO:0008033">
    <property type="term" value="P:tRNA processing"/>
    <property type="evidence" value="ECO:0007669"/>
    <property type="project" value="UniProtKB-KW"/>
</dbReference>
<reference evidence="13" key="1">
    <citation type="submission" date="2020-01" db="EMBL/GenBank/DDBJ databases">
        <title>Genome sequence of Kobresia littledalei, the first chromosome-level genome in the family Cyperaceae.</title>
        <authorList>
            <person name="Qu G."/>
        </authorList>
    </citation>
    <scope>NUCLEOTIDE SEQUENCE</scope>
    <source>
        <strain evidence="13">C.B.Clarke</strain>
        <tissue evidence="13">Leaf</tissue>
    </source>
</reference>
<protein>
    <recommendedName>
        <fullName evidence="10">tRNA wybutosine-synthesizing protein 3</fullName>
        <ecNumber evidence="2">2.1.1.282</ecNumber>
    </recommendedName>
    <alternativeName>
        <fullName evidence="7">tRNA(Phe) 7-((3-amino-3-carboxypropyl)-4-demethylwyosine(37)-N(4))-methyltransferase</fullName>
    </alternativeName>
</protein>
<dbReference type="Gene3D" id="3.30.1960.10">
    <property type="entry name" value="tRNA wybutosine-synthesizing-like"/>
    <property type="match status" value="1"/>
</dbReference>
<dbReference type="PANTHER" id="PTHR48418:SF1">
    <property type="entry name" value="TRNA WYBUTOSINE-SYNTHESIZING PROTEIN 3"/>
    <property type="match status" value="1"/>
</dbReference>
<evidence type="ECO:0000256" key="7">
    <source>
        <dbReference type="ARBA" id="ARBA00030554"/>
    </source>
</evidence>
<dbReference type="GO" id="GO:0032259">
    <property type="term" value="P:methylation"/>
    <property type="evidence" value="ECO:0007669"/>
    <property type="project" value="UniProtKB-KW"/>
</dbReference>
<dbReference type="InterPro" id="IPR015915">
    <property type="entry name" value="Kelch-typ_b-propeller"/>
</dbReference>
<feature type="domain" description="TRM5/TYW2-like N-terminal" evidence="12">
    <location>
        <begin position="707"/>
        <end position="767"/>
    </location>
</feature>
<dbReference type="InterPro" id="IPR036602">
    <property type="entry name" value="tRNA_yW-synthesising-like_sf"/>
</dbReference>
<dbReference type="EC" id="2.1.1.282" evidence="2"/>
<dbReference type="Pfam" id="PF24681">
    <property type="entry name" value="Kelch_KLHDC2_KLHL20_DRC7"/>
    <property type="match status" value="1"/>
</dbReference>
<gene>
    <name evidence="13" type="ORF">FCM35_KLT05406</name>
</gene>
<evidence type="ECO:0000256" key="6">
    <source>
        <dbReference type="ARBA" id="ARBA00022694"/>
    </source>
</evidence>
<dbReference type="SUPFAM" id="SSF117281">
    <property type="entry name" value="Kelch motif"/>
    <property type="match status" value="1"/>
</dbReference>
<keyword evidence="5" id="KW-0949">S-adenosyl-L-methionine</keyword>
<accession>A0A833VKH8</accession>
<evidence type="ECO:0000256" key="9">
    <source>
        <dbReference type="ARBA" id="ARBA00058049"/>
    </source>
</evidence>
<comment type="similarity">
    <text evidence="1">Belongs to the TYW3 family.</text>
</comment>
<dbReference type="OrthoDB" id="263283at2759"/>
<organism evidence="13 14">
    <name type="scientific">Carex littledalei</name>
    <dbReference type="NCBI Taxonomy" id="544730"/>
    <lineage>
        <taxon>Eukaryota</taxon>
        <taxon>Viridiplantae</taxon>
        <taxon>Streptophyta</taxon>
        <taxon>Embryophyta</taxon>
        <taxon>Tracheophyta</taxon>
        <taxon>Spermatophyta</taxon>
        <taxon>Magnoliopsida</taxon>
        <taxon>Liliopsida</taxon>
        <taxon>Poales</taxon>
        <taxon>Cyperaceae</taxon>
        <taxon>Cyperoideae</taxon>
        <taxon>Cariceae</taxon>
        <taxon>Carex</taxon>
        <taxon>Carex subgen. Euthyceras</taxon>
    </lineage>
</organism>
<dbReference type="AlphaFoldDB" id="A0A833VKH8"/>
<dbReference type="InterPro" id="IPR003827">
    <property type="entry name" value="tRNA_yW-synthesising"/>
</dbReference>
<evidence type="ECO:0000259" key="11">
    <source>
        <dbReference type="Pfam" id="PF02676"/>
    </source>
</evidence>
<proteinExistence type="inferred from homology"/>
<dbReference type="Proteomes" id="UP000623129">
    <property type="component" value="Unassembled WGS sequence"/>
</dbReference>
<evidence type="ECO:0000256" key="10">
    <source>
        <dbReference type="ARBA" id="ARBA00069229"/>
    </source>
</evidence>
<keyword evidence="14" id="KW-1185">Reference proteome</keyword>
<evidence type="ECO:0000256" key="8">
    <source>
        <dbReference type="ARBA" id="ARBA00049202"/>
    </source>
</evidence>
<evidence type="ECO:0000256" key="1">
    <source>
        <dbReference type="ARBA" id="ARBA00008569"/>
    </source>
</evidence>
<sequence length="802" mass="89262">MDTFAQRKAAAMAELESSAPDKSPKGGVDAPIIPLLDLLNSHPSFFTTSSCSGRISILLSNPDSSTQQEKNNKKKKAGGGRWLYVSHEKADLETILGLLFGVLEEEDVGFEAVLRFEPMILAVDCRDLDAARHLVTVAVSSGFRESGVTSVQKRVMVAVRCSIRMEVPLGQVGHLLVSDEYVRYLIGIANNKMEANKQRTDGFLLALRAKLASISGEEMSSEQINNFERPGTSTTSLVPNGISDLTLDDSNIELGCLCKEEADEANTHKSSNSALIKETVPNQYHTLSTSDLNVTGEPIEKLFLWGQSACAYSNNRVLIFGGFGGIGRHSRRNYSLILDPSSGSLATLNAAGPPLERMGHSVSLVGEDVYVIGGRAGPVEILNDVWVLKRNSNEWVRLECTGDVFKPRHRHAAAVVGSNIYVFGGLSDEVIYSCMVVLDTKSMQWKEIKERGDWPGPCHSHSMVAHGSQLFLFGGHNGQKPLGDLYSLDTELLIWKKEIISGKPPFARFSHSMFVYNNYIGILGGCPFRQQEHQKLALLDFNRKKWVYEKIESVGKKNMWVRSSAVVIDEELVLVGGGAACYAFGTYFNPPMKLNLNFLKIIDGLNSDSNFVFQVEKKYAKEIKDVLKKSGWLDLNRKVKVTPNGRYVLFPVNGGFCDFFFSEKANHEKGILMSCGSLEKDELTINKKGPKSPQNLMRELVKPLLESSGVPLELLEQLPTRWEQLGDMVVLPKNAFKDPQWDSIAKELWPIIANSLGTQRLARQVRIILQSSYWYLSQLIHLPFVQENENTRIKLAMFKDYK</sequence>
<comment type="catalytic activity">
    <reaction evidence="8">
        <text>4-demethyl-7-[(3S)-3-amino-3-carboxypropyl]wyosine(37) in tRNA(Phe) + S-adenosyl-L-methionine = 7-[(3S)-3-amino-3-carboxypropyl]wyosine(37) in tRNA(Phe) + S-adenosyl-L-homocysteine + H(+)</text>
        <dbReference type="Rhea" id="RHEA:36635"/>
        <dbReference type="Rhea" id="RHEA-COMP:10378"/>
        <dbReference type="Rhea" id="RHEA-COMP:10379"/>
        <dbReference type="ChEBI" id="CHEBI:15378"/>
        <dbReference type="ChEBI" id="CHEBI:57856"/>
        <dbReference type="ChEBI" id="CHEBI:59789"/>
        <dbReference type="ChEBI" id="CHEBI:73543"/>
        <dbReference type="ChEBI" id="CHEBI:73550"/>
        <dbReference type="EC" id="2.1.1.282"/>
    </reaction>
</comment>
<dbReference type="GO" id="GO:0008168">
    <property type="term" value="F:methyltransferase activity"/>
    <property type="evidence" value="ECO:0007669"/>
    <property type="project" value="UniProtKB-KW"/>
</dbReference>
<feature type="domain" description="tRNA wybutosine-synthesizing protein" evidence="11">
    <location>
        <begin position="6"/>
        <end position="208"/>
    </location>
</feature>
<dbReference type="Pfam" id="PF25133">
    <property type="entry name" value="TYW2_N_2"/>
    <property type="match status" value="1"/>
</dbReference>
<dbReference type="InterPro" id="IPR056744">
    <property type="entry name" value="TRM5/TYW2-like_N"/>
</dbReference>
<dbReference type="FunFam" id="3.30.1960.10:FF:000003">
    <property type="entry name" value="tRNA methyltransferase"/>
    <property type="match status" value="1"/>
</dbReference>
<evidence type="ECO:0000313" key="13">
    <source>
        <dbReference type="EMBL" id="KAF3330075.1"/>
    </source>
</evidence>
<dbReference type="Gene3D" id="2.120.10.80">
    <property type="entry name" value="Kelch-type beta propeller"/>
    <property type="match status" value="1"/>
</dbReference>
<keyword evidence="6" id="KW-0819">tRNA processing</keyword>
<evidence type="ECO:0000256" key="3">
    <source>
        <dbReference type="ARBA" id="ARBA00022603"/>
    </source>
</evidence>
<comment type="function">
    <text evidence="9">S-adenosyl-L-methionine-dependent methyltransferase that acts as a component of the wybutosine biosynthesis pathway. Wybutosine is a hyper modified guanosine with a tricyclic base found at the 3'-position adjacent to the anticodon of eukaryotic phenylalanine tRNA. Probably methylates N-4 position of wybutosine-86 to produce wybutosine-72.</text>
</comment>
<evidence type="ECO:0000256" key="4">
    <source>
        <dbReference type="ARBA" id="ARBA00022679"/>
    </source>
</evidence>
<evidence type="ECO:0000256" key="5">
    <source>
        <dbReference type="ARBA" id="ARBA00022691"/>
    </source>
</evidence>
<keyword evidence="3" id="KW-0489">Methyltransferase</keyword>